<dbReference type="Pfam" id="PF00072">
    <property type="entry name" value="Response_reg"/>
    <property type="match status" value="1"/>
</dbReference>
<dbReference type="STRING" id="479434.Sthe_3268"/>
<evidence type="ECO:0000259" key="4">
    <source>
        <dbReference type="PROSITE" id="PS50110"/>
    </source>
</evidence>
<protein>
    <submittedName>
        <fullName evidence="5">Response regulator receiver protein</fullName>
    </submittedName>
</protein>
<organism evidence="5 6">
    <name type="scientific">Sphaerobacter thermophilus (strain ATCC 49802 / DSM 20745 / KCCM 41009 / NCIMB 13125 / S 6022)</name>
    <dbReference type="NCBI Taxonomy" id="479434"/>
    <lineage>
        <taxon>Bacteria</taxon>
        <taxon>Pseudomonadati</taxon>
        <taxon>Thermomicrobiota</taxon>
        <taxon>Thermomicrobia</taxon>
        <taxon>Sphaerobacterales</taxon>
        <taxon>Sphaerobacterineae</taxon>
        <taxon>Sphaerobacteraceae</taxon>
        <taxon>Sphaerobacter</taxon>
    </lineage>
</organism>
<dbReference type="Gene3D" id="3.40.50.2300">
    <property type="match status" value="1"/>
</dbReference>
<feature type="region of interest" description="Disordered" evidence="3">
    <location>
        <begin position="123"/>
        <end position="142"/>
    </location>
</feature>
<sequence length="142" mass="15523">MQRPVIAVIERDQDLLCLLEEILREEGYDVVGWPRRAGAAEIIRQTRPAAAIVSLWLEEATSGWHLLDELRGRPETRSLPVILTTTTPHPGNPGGLHADAVIEKPFDLDDLLATIRHAVARADAGRPSHAARVRGTSASADE</sequence>
<dbReference type="InterPro" id="IPR011006">
    <property type="entry name" value="CheY-like_superfamily"/>
</dbReference>
<dbReference type="SUPFAM" id="SSF52172">
    <property type="entry name" value="CheY-like"/>
    <property type="match status" value="1"/>
</dbReference>
<evidence type="ECO:0000256" key="3">
    <source>
        <dbReference type="SAM" id="MobiDB-lite"/>
    </source>
</evidence>
<dbReference type="HOGENOM" id="CLU_000445_69_17_0"/>
<keyword evidence="6" id="KW-1185">Reference proteome</keyword>
<evidence type="ECO:0000256" key="1">
    <source>
        <dbReference type="ARBA" id="ARBA00022553"/>
    </source>
</evidence>
<dbReference type="AlphaFoldDB" id="D1CA25"/>
<dbReference type="GO" id="GO:0000160">
    <property type="term" value="P:phosphorelay signal transduction system"/>
    <property type="evidence" value="ECO:0007669"/>
    <property type="project" value="InterPro"/>
</dbReference>
<proteinExistence type="predicted"/>
<comment type="caution">
    <text evidence="2">Lacks conserved residue(s) required for the propagation of feature annotation.</text>
</comment>
<feature type="domain" description="Response regulatory" evidence="4">
    <location>
        <begin position="5"/>
        <end position="119"/>
    </location>
</feature>
<dbReference type="EMBL" id="CP001824">
    <property type="protein sequence ID" value="ACZ40668.1"/>
    <property type="molecule type" value="Genomic_DNA"/>
</dbReference>
<dbReference type="InterPro" id="IPR050595">
    <property type="entry name" value="Bact_response_regulator"/>
</dbReference>
<evidence type="ECO:0000313" key="5">
    <source>
        <dbReference type="EMBL" id="ACZ40668.1"/>
    </source>
</evidence>
<dbReference type="PANTHER" id="PTHR44591">
    <property type="entry name" value="STRESS RESPONSE REGULATOR PROTEIN 1"/>
    <property type="match status" value="1"/>
</dbReference>
<name>D1CA25_SPHTD</name>
<evidence type="ECO:0000313" key="6">
    <source>
        <dbReference type="Proteomes" id="UP000002027"/>
    </source>
</evidence>
<dbReference type="KEGG" id="sti:Sthe_3268"/>
<reference evidence="6" key="1">
    <citation type="submission" date="2009-11" db="EMBL/GenBank/DDBJ databases">
        <title>The complete chromosome 2 of Sphaerobacter thermophilus DSM 20745.</title>
        <authorList>
            <person name="Lucas S."/>
            <person name="Copeland A."/>
            <person name="Lapidus A."/>
            <person name="Glavina del Rio T."/>
            <person name="Dalin E."/>
            <person name="Tice H."/>
            <person name="Bruce D."/>
            <person name="Goodwin L."/>
            <person name="Pitluck S."/>
            <person name="Kyrpides N."/>
            <person name="Mavromatis K."/>
            <person name="Ivanova N."/>
            <person name="Mikhailova N."/>
            <person name="LaButti K.M."/>
            <person name="Clum A."/>
            <person name="Sun H.I."/>
            <person name="Brettin T."/>
            <person name="Detter J.C."/>
            <person name="Han C."/>
            <person name="Larimer F."/>
            <person name="Land M."/>
            <person name="Hauser L."/>
            <person name="Markowitz V."/>
            <person name="Cheng J.F."/>
            <person name="Hugenholtz P."/>
            <person name="Woyke T."/>
            <person name="Wu D."/>
            <person name="Steenblock K."/>
            <person name="Schneider S."/>
            <person name="Pukall R."/>
            <person name="Goeker M."/>
            <person name="Klenk H.P."/>
            <person name="Eisen J.A."/>
        </authorList>
    </citation>
    <scope>NUCLEOTIDE SEQUENCE [LARGE SCALE GENOMIC DNA]</scope>
    <source>
        <strain evidence="6">ATCC 49802 / DSM 20745 / S 6022</strain>
    </source>
</reference>
<dbReference type="RefSeq" id="WP_012873703.1">
    <property type="nucleotide sequence ID" value="NC_013524.1"/>
</dbReference>
<dbReference type="PROSITE" id="PS50110">
    <property type="entry name" value="RESPONSE_REGULATORY"/>
    <property type="match status" value="1"/>
</dbReference>
<reference evidence="5 6" key="2">
    <citation type="journal article" date="2010" name="Stand. Genomic Sci.">
        <title>Complete genome sequence of Desulfohalobium retbaense type strain (HR(100)).</title>
        <authorList>
            <person name="Spring S."/>
            <person name="Nolan M."/>
            <person name="Lapidus A."/>
            <person name="Glavina Del Rio T."/>
            <person name="Copeland A."/>
            <person name="Tice H."/>
            <person name="Cheng J.F."/>
            <person name="Lucas S."/>
            <person name="Land M."/>
            <person name="Chen F."/>
            <person name="Bruce D."/>
            <person name="Goodwin L."/>
            <person name="Pitluck S."/>
            <person name="Ivanova N."/>
            <person name="Mavromatis K."/>
            <person name="Mikhailova N."/>
            <person name="Pati A."/>
            <person name="Chen A."/>
            <person name="Palaniappan K."/>
            <person name="Hauser L."/>
            <person name="Chang Y.J."/>
            <person name="Jeffries C.D."/>
            <person name="Munk C."/>
            <person name="Kiss H."/>
            <person name="Chain P."/>
            <person name="Han C."/>
            <person name="Brettin T."/>
            <person name="Detter J.C."/>
            <person name="Schuler E."/>
            <person name="Goker M."/>
            <person name="Rohde M."/>
            <person name="Bristow J."/>
            <person name="Eisen J.A."/>
            <person name="Markowitz V."/>
            <person name="Hugenholtz P."/>
            <person name="Kyrpides N.C."/>
            <person name="Klenk H.P."/>
        </authorList>
    </citation>
    <scope>NUCLEOTIDE SEQUENCE [LARGE SCALE GENOMIC DNA]</scope>
    <source>
        <strain evidence="6">ATCC 49802 / DSM 20745 / S 6022</strain>
    </source>
</reference>
<accession>D1CA25</accession>
<dbReference type="SMART" id="SM00448">
    <property type="entry name" value="REC"/>
    <property type="match status" value="1"/>
</dbReference>
<evidence type="ECO:0000256" key="2">
    <source>
        <dbReference type="PROSITE-ProRule" id="PRU00169"/>
    </source>
</evidence>
<dbReference type="InterPro" id="IPR001789">
    <property type="entry name" value="Sig_transdc_resp-reg_receiver"/>
</dbReference>
<dbReference type="eggNOG" id="COG0784">
    <property type="taxonomic scope" value="Bacteria"/>
</dbReference>
<dbReference type="Proteomes" id="UP000002027">
    <property type="component" value="Chromosome 2"/>
</dbReference>
<gene>
    <name evidence="5" type="ordered locus">Sthe_3268</name>
</gene>
<dbReference type="PANTHER" id="PTHR44591:SF3">
    <property type="entry name" value="RESPONSE REGULATORY DOMAIN-CONTAINING PROTEIN"/>
    <property type="match status" value="1"/>
</dbReference>
<dbReference type="InParanoid" id="D1CA25"/>
<keyword evidence="1" id="KW-0597">Phosphoprotein</keyword>